<dbReference type="GO" id="GO:0005549">
    <property type="term" value="F:odorant binding"/>
    <property type="evidence" value="ECO:0007669"/>
    <property type="project" value="InterPro"/>
</dbReference>
<dbReference type="InterPro" id="IPR006170">
    <property type="entry name" value="PBP/GOBP"/>
</dbReference>
<dbReference type="Gene3D" id="1.10.238.20">
    <property type="entry name" value="Pheromone/general odorant binding protein domain"/>
    <property type="match status" value="1"/>
</dbReference>
<dbReference type="EMBL" id="OA884306">
    <property type="protein sequence ID" value="CAD7280608.1"/>
    <property type="molecule type" value="Genomic_DNA"/>
</dbReference>
<keyword evidence="1" id="KW-0732">Signal</keyword>
<evidence type="ECO:0000256" key="1">
    <source>
        <dbReference type="SAM" id="SignalP"/>
    </source>
</evidence>
<dbReference type="AlphaFoldDB" id="A0A7R9BU36"/>
<gene>
    <name evidence="2" type="ORF">NMOB1V02_LOCUS8266</name>
</gene>
<dbReference type="InterPro" id="IPR036728">
    <property type="entry name" value="PBP_GOBP_sf"/>
</dbReference>
<dbReference type="EMBL" id="CAJPEX010002269">
    <property type="protein sequence ID" value="CAG0920760.1"/>
    <property type="molecule type" value="Genomic_DNA"/>
</dbReference>
<evidence type="ECO:0000313" key="2">
    <source>
        <dbReference type="EMBL" id="CAD7280608.1"/>
    </source>
</evidence>
<name>A0A7R9BU36_9CRUS</name>
<sequence>MFQTRLLLAIVVITSPFAVKVHGGPDDGDGDRRNFHMQPMVRERHIVVPSKSGCYCVDAIWKMHTEKASEDEQLFAKCAESANIPLNRRNATQLEERAESHGKRMMMEIQKCGKITLAWSPDNVTQECFEHANIVTKINEWFKDFISSLGNSKTEFVRCLTKSSGLLNDAETGIRADKIKEDVRKYFAPEAQQAALEHVDKCNSQFGTFQTDESIDVSVDKFFDCLYEGCL</sequence>
<dbReference type="Proteomes" id="UP000678499">
    <property type="component" value="Unassembled WGS sequence"/>
</dbReference>
<evidence type="ECO:0000313" key="3">
    <source>
        <dbReference type="Proteomes" id="UP000678499"/>
    </source>
</evidence>
<keyword evidence="3" id="KW-1185">Reference proteome</keyword>
<feature type="chain" id="PRO_5036210237" evidence="1">
    <location>
        <begin position="24"/>
        <end position="231"/>
    </location>
</feature>
<dbReference type="Pfam" id="PF01395">
    <property type="entry name" value="PBP_GOBP"/>
    <property type="match status" value="1"/>
</dbReference>
<proteinExistence type="predicted"/>
<reference evidence="2" key="1">
    <citation type="submission" date="2020-11" db="EMBL/GenBank/DDBJ databases">
        <authorList>
            <person name="Tran Van P."/>
        </authorList>
    </citation>
    <scope>NUCLEOTIDE SEQUENCE</scope>
</reference>
<organism evidence="2">
    <name type="scientific">Notodromas monacha</name>
    <dbReference type="NCBI Taxonomy" id="399045"/>
    <lineage>
        <taxon>Eukaryota</taxon>
        <taxon>Metazoa</taxon>
        <taxon>Ecdysozoa</taxon>
        <taxon>Arthropoda</taxon>
        <taxon>Crustacea</taxon>
        <taxon>Oligostraca</taxon>
        <taxon>Ostracoda</taxon>
        <taxon>Podocopa</taxon>
        <taxon>Podocopida</taxon>
        <taxon>Cypridocopina</taxon>
        <taxon>Cypridoidea</taxon>
        <taxon>Cyprididae</taxon>
        <taxon>Notodromas</taxon>
    </lineage>
</organism>
<accession>A0A7R9BU36</accession>
<feature type="signal peptide" evidence="1">
    <location>
        <begin position="1"/>
        <end position="23"/>
    </location>
</feature>
<dbReference type="SUPFAM" id="SSF47565">
    <property type="entry name" value="Insect pheromone/odorant-binding proteins"/>
    <property type="match status" value="1"/>
</dbReference>
<protein>
    <submittedName>
        <fullName evidence="2">Uncharacterized protein</fullName>
    </submittedName>
</protein>